<evidence type="ECO:0000313" key="9">
    <source>
        <dbReference type="EMBL" id="KTS05837.1"/>
    </source>
</evidence>
<comment type="subcellular location">
    <subcellularLocation>
        <location evidence="1 7">Cell membrane</location>
        <topology evidence="1 7">Multi-pass membrane protein</topology>
    </subcellularLocation>
</comment>
<dbReference type="PANTHER" id="PTHR30151">
    <property type="entry name" value="ALKANE SULFONATE ABC TRANSPORTER-RELATED, MEMBRANE SUBUNIT"/>
    <property type="match status" value="1"/>
</dbReference>
<evidence type="ECO:0000259" key="8">
    <source>
        <dbReference type="PROSITE" id="PS50928"/>
    </source>
</evidence>
<feature type="domain" description="ABC transmembrane type-1" evidence="8">
    <location>
        <begin position="71"/>
        <end position="251"/>
    </location>
</feature>
<feature type="transmembrane region" description="Helical" evidence="7">
    <location>
        <begin position="105"/>
        <end position="127"/>
    </location>
</feature>
<keyword evidence="4 7" id="KW-0812">Transmembrane</keyword>
<dbReference type="InterPro" id="IPR000515">
    <property type="entry name" value="MetI-like"/>
</dbReference>
<dbReference type="Pfam" id="PF00528">
    <property type="entry name" value="BPD_transp_1"/>
    <property type="match status" value="1"/>
</dbReference>
<evidence type="ECO:0000256" key="3">
    <source>
        <dbReference type="ARBA" id="ARBA00022475"/>
    </source>
</evidence>
<protein>
    <recommendedName>
        <fullName evidence="8">ABC transmembrane type-1 domain-containing protein</fullName>
    </recommendedName>
</protein>
<keyword evidence="3" id="KW-1003">Cell membrane</keyword>
<evidence type="ECO:0000256" key="5">
    <source>
        <dbReference type="ARBA" id="ARBA00022989"/>
    </source>
</evidence>
<feature type="transmembrane region" description="Helical" evidence="7">
    <location>
        <begin position="133"/>
        <end position="156"/>
    </location>
</feature>
<dbReference type="RefSeq" id="WP_058615188.1">
    <property type="nucleotide sequence ID" value="NZ_LDRV01000136.1"/>
</dbReference>
<dbReference type="GO" id="GO:0005886">
    <property type="term" value="C:plasma membrane"/>
    <property type="evidence" value="ECO:0007669"/>
    <property type="project" value="UniProtKB-SubCell"/>
</dbReference>
<dbReference type="EMBL" id="LDRV01000136">
    <property type="protein sequence ID" value="KTS05837.1"/>
    <property type="molecule type" value="Genomic_DNA"/>
</dbReference>
<dbReference type="GO" id="GO:0055085">
    <property type="term" value="P:transmembrane transport"/>
    <property type="evidence" value="ECO:0007669"/>
    <property type="project" value="InterPro"/>
</dbReference>
<dbReference type="SUPFAM" id="SSF161098">
    <property type="entry name" value="MetI-like"/>
    <property type="match status" value="1"/>
</dbReference>
<dbReference type="Proteomes" id="UP000072189">
    <property type="component" value="Unassembled WGS sequence"/>
</dbReference>
<dbReference type="PATRIC" id="fig|2033.7.peg.693"/>
<reference evidence="9 10" key="1">
    <citation type="journal article" date="2016" name="Front. Microbiol.">
        <title>Genomic Resource of Rice Seed Associated Bacteria.</title>
        <authorList>
            <person name="Midha S."/>
            <person name="Bansal K."/>
            <person name="Sharma S."/>
            <person name="Kumar N."/>
            <person name="Patil P.P."/>
            <person name="Chaudhry V."/>
            <person name="Patil P.B."/>
        </authorList>
    </citation>
    <scope>NUCLEOTIDE SEQUENCE [LARGE SCALE GENOMIC DNA]</scope>
    <source>
        <strain evidence="9 10">RSA3</strain>
    </source>
</reference>
<dbReference type="PANTHER" id="PTHR30151:SF41">
    <property type="entry name" value="ABC TRANSPORTER PERMEASE PROTEIN"/>
    <property type="match status" value="1"/>
</dbReference>
<keyword evidence="2 7" id="KW-0813">Transport</keyword>
<evidence type="ECO:0000256" key="2">
    <source>
        <dbReference type="ARBA" id="ARBA00022448"/>
    </source>
</evidence>
<dbReference type="InterPro" id="IPR035906">
    <property type="entry name" value="MetI-like_sf"/>
</dbReference>
<evidence type="ECO:0000256" key="1">
    <source>
        <dbReference type="ARBA" id="ARBA00004651"/>
    </source>
</evidence>
<evidence type="ECO:0000256" key="6">
    <source>
        <dbReference type="ARBA" id="ARBA00023136"/>
    </source>
</evidence>
<keyword evidence="6 7" id="KW-0472">Membrane</keyword>
<gene>
    <name evidence="9" type="ORF">RSA3_17215</name>
</gene>
<evidence type="ECO:0000256" key="7">
    <source>
        <dbReference type="RuleBase" id="RU363032"/>
    </source>
</evidence>
<evidence type="ECO:0000256" key="4">
    <source>
        <dbReference type="ARBA" id="ARBA00022692"/>
    </source>
</evidence>
<keyword evidence="5 7" id="KW-1133">Transmembrane helix</keyword>
<dbReference type="AlphaFoldDB" id="A0A147F3E1"/>
<organism evidence="9 10">
    <name type="scientific">Microbacterium testaceum</name>
    <name type="common">Aureobacterium testaceum</name>
    <name type="synonym">Brevibacterium testaceum</name>
    <dbReference type="NCBI Taxonomy" id="2033"/>
    <lineage>
        <taxon>Bacteria</taxon>
        <taxon>Bacillati</taxon>
        <taxon>Actinomycetota</taxon>
        <taxon>Actinomycetes</taxon>
        <taxon>Micrococcales</taxon>
        <taxon>Microbacteriaceae</taxon>
        <taxon>Microbacterium</taxon>
    </lineage>
</organism>
<comment type="similarity">
    <text evidence="7">Belongs to the binding-protein-dependent transport system permease family.</text>
</comment>
<comment type="caution">
    <text evidence="9">The sequence shown here is derived from an EMBL/GenBank/DDBJ whole genome shotgun (WGS) entry which is preliminary data.</text>
</comment>
<dbReference type="Gene3D" id="1.10.3720.10">
    <property type="entry name" value="MetI-like"/>
    <property type="match status" value="1"/>
</dbReference>
<evidence type="ECO:0000313" key="10">
    <source>
        <dbReference type="Proteomes" id="UP000072189"/>
    </source>
</evidence>
<feature type="transmembrane region" description="Helical" evidence="7">
    <location>
        <begin position="232"/>
        <end position="260"/>
    </location>
</feature>
<feature type="transmembrane region" description="Helical" evidence="7">
    <location>
        <begin position="75"/>
        <end position="98"/>
    </location>
</feature>
<accession>A0A147F3E1</accession>
<sequence>MTRLPTWVWTTLCTLATAALLLVGWQLAISLSGLSPYLAKTPIDVWRYLFVDGAGNPADAAERRAALAPMIGVTLLHSAVGLLLGVSAGFVGAVALTVSRALRSIFLPLALLLQTVPLIAMAPVIYAVFGSGILTAAVVAAVVTFFPLLMNIGAGLTSTTPETSDLVRAYGGGRWTLLRFVQLPASLPSLFAGLKLASPATVSAATLYEFLFSFEGLGANLLTSKSYSDYGLLWTLVVVTVLLSLAAYGLVVAAETLLLAGRFPPRDSTLAQKGPA</sequence>
<dbReference type="CDD" id="cd06261">
    <property type="entry name" value="TM_PBP2"/>
    <property type="match status" value="1"/>
</dbReference>
<proteinExistence type="inferred from homology"/>
<name>A0A147F3E1_MICTE</name>
<dbReference type="PROSITE" id="PS50928">
    <property type="entry name" value="ABC_TM1"/>
    <property type="match status" value="1"/>
</dbReference>